<dbReference type="InterPro" id="IPR036409">
    <property type="entry name" value="Aldolase_II/adducin_N_sf"/>
</dbReference>
<dbReference type="eggNOG" id="COG3347">
    <property type="taxonomic scope" value="Bacteria"/>
</dbReference>
<dbReference type="EMBL" id="ALJF01000015">
    <property type="protein sequence ID" value="EKF57934.1"/>
    <property type="molecule type" value="Genomic_DNA"/>
</dbReference>
<comment type="caution">
    <text evidence="2">The sequence shown here is derived from an EMBL/GenBank/DDBJ whole genome shotgun (WGS) entry which is preliminary data.</text>
</comment>
<organism evidence="2 3">
    <name type="scientific">Agrobacterium albertimagni AOL15</name>
    <dbReference type="NCBI Taxonomy" id="1156935"/>
    <lineage>
        <taxon>Bacteria</taxon>
        <taxon>Pseudomonadati</taxon>
        <taxon>Pseudomonadota</taxon>
        <taxon>Alphaproteobacteria</taxon>
        <taxon>Hyphomicrobiales</taxon>
        <taxon>Rhizobiaceae</taxon>
        <taxon>Rhizobium/Agrobacterium group</taxon>
        <taxon>Agrobacterium</taxon>
    </lineage>
</organism>
<dbReference type="PATRIC" id="fig|1156935.5.peg.3940"/>
<dbReference type="SMART" id="SM01007">
    <property type="entry name" value="Aldolase_II"/>
    <property type="match status" value="1"/>
</dbReference>
<accession>K2Q2G9</accession>
<evidence type="ECO:0000313" key="2">
    <source>
        <dbReference type="EMBL" id="EKF57934.1"/>
    </source>
</evidence>
<evidence type="ECO:0000259" key="1">
    <source>
        <dbReference type="SMART" id="SM01007"/>
    </source>
</evidence>
<dbReference type="Pfam" id="PF00596">
    <property type="entry name" value="Aldolase_II"/>
    <property type="match status" value="1"/>
</dbReference>
<dbReference type="STRING" id="1156935.QWE_19353"/>
<dbReference type="SUPFAM" id="SSF53639">
    <property type="entry name" value="AraD/HMP-PK domain-like"/>
    <property type="match status" value="1"/>
</dbReference>
<reference evidence="2 3" key="1">
    <citation type="journal article" date="2012" name="J. Bacteriol.">
        <title>Draft Genome Sequence of Agrobacterium albertimagni Strain AOL15.</title>
        <authorList>
            <person name="Trimble W.L."/>
            <person name="Phung le T."/>
            <person name="Meyer F."/>
            <person name="Gilbert J.A."/>
            <person name="Silver S."/>
        </authorList>
    </citation>
    <scope>NUCLEOTIDE SEQUENCE [LARGE SCALE GENOMIC DNA]</scope>
    <source>
        <strain evidence="2 3">AOL15</strain>
    </source>
</reference>
<proteinExistence type="predicted"/>
<feature type="domain" description="Class II aldolase/adducin N-terminal" evidence="1">
    <location>
        <begin position="30"/>
        <end position="225"/>
    </location>
</feature>
<dbReference type="Gene3D" id="3.40.225.10">
    <property type="entry name" value="Class II aldolase/adducin N-terminal domain"/>
    <property type="match status" value="1"/>
</dbReference>
<dbReference type="Proteomes" id="UP000007123">
    <property type="component" value="Unassembled WGS sequence"/>
</dbReference>
<keyword evidence="3" id="KW-1185">Reference proteome</keyword>
<dbReference type="AlphaFoldDB" id="K2Q2G9"/>
<name>K2Q2G9_9HYPH</name>
<sequence>MPMQSRWNDEDANAYVEAARAAGQSDALGLRIYSSRIIGGDPDLVLHGGGNTSVKVVADDGSKLMHIKGSGWDLDTIEAPGLPAVHLAPLLEVRDGSKLSDPDMVTLLRRNLISADAPNPSVEALLHAFLPFTFVDHTHATAILALADQPDMREAVKRIYGSRVAYVPYVMPGFDLSIAGDIIYRENPGCEGLWLENHGLFTFANDSRTSYELMIEFVTMAEEELARAGVTLTGPQNNDGQQDQDLRFRLESALSQPDSPFEKAIFLDYRSTSAIRDYAARENLDEIAQRGTVTPDHVIRIKPWPMIIDADASDAAINKALDGYAIRYRAYFERNAARQSEPKQMLDVYPRVIIVRHQGMYALGSTEKAARIGGDLCEQATRAINAAEAYGRFTPIGEADLFDMEYWSLEQAKLKLAAN</sequence>
<dbReference type="InterPro" id="IPR001303">
    <property type="entry name" value="Aldolase_II/adducin_N"/>
</dbReference>
<protein>
    <submittedName>
        <fullName evidence="2">Oxidoreductase protein</fullName>
    </submittedName>
</protein>
<gene>
    <name evidence="2" type="ORF">QWE_19353</name>
</gene>
<evidence type="ECO:0000313" key="3">
    <source>
        <dbReference type="Proteomes" id="UP000007123"/>
    </source>
</evidence>